<evidence type="ECO:0000256" key="1">
    <source>
        <dbReference type="ARBA" id="ARBA00023002"/>
    </source>
</evidence>
<dbReference type="STRING" id="1266660.A0A1G4JLE2"/>
<dbReference type="InterPro" id="IPR015590">
    <property type="entry name" value="Aldehyde_DH_dom"/>
</dbReference>
<protein>
    <submittedName>
        <fullName evidence="3">LADA_0F09274g1_1</fullName>
    </submittedName>
</protein>
<dbReference type="PANTHER" id="PTHR43353:SF6">
    <property type="entry name" value="CYTOPLASMIC ALDEHYDE DEHYDROGENASE (EUROFUNG)"/>
    <property type="match status" value="1"/>
</dbReference>
<name>A0A1G4JLE2_9SACH</name>
<dbReference type="SUPFAM" id="SSF53720">
    <property type="entry name" value="ALDH-like"/>
    <property type="match status" value="1"/>
</dbReference>
<reference evidence="3 4" key="1">
    <citation type="submission" date="2016-03" db="EMBL/GenBank/DDBJ databases">
        <authorList>
            <person name="Devillers H."/>
        </authorList>
    </citation>
    <scope>NUCLEOTIDE SEQUENCE [LARGE SCALE GENOMIC DNA]</scope>
    <source>
        <strain evidence="3">CBS 10888</strain>
    </source>
</reference>
<proteinExistence type="predicted"/>
<dbReference type="InterPro" id="IPR016162">
    <property type="entry name" value="Ald_DH_N"/>
</dbReference>
<feature type="domain" description="Aldehyde dehydrogenase" evidence="2">
    <location>
        <begin position="32"/>
        <end position="463"/>
    </location>
</feature>
<gene>
    <name evidence="3" type="ORF">LADA_0F09274G</name>
</gene>
<dbReference type="InterPro" id="IPR016163">
    <property type="entry name" value="Ald_DH_C"/>
</dbReference>
<evidence type="ECO:0000313" key="4">
    <source>
        <dbReference type="Proteomes" id="UP000190274"/>
    </source>
</evidence>
<dbReference type="InterPro" id="IPR016161">
    <property type="entry name" value="Ald_DH/histidinol_DH"/>
</dbReference>
<sequence>MKVFKRYISSSFDSVALLRTNALVNGEWLRGGSRFPVTNPSTTEVFSKVTDCGVPEYRKAIEAAHLAFKTFRHTSSTERSQLLYNVHELIQEYRADLARLITVESGKPIWSSLREVETIETCFRVFAEEASRLNTHSPIPSTANLSQRWIIYEKQPLGVLGIVTDWALSTRALRNLAAVIATGNTCIFQPPKETPMTALALGYVCTQAGVQEGVLNILPTSQPENVARYLCESRFVKKTILETRTTLRHAVLQRCSTKICSEKIVSRPYGKGSFIVCKDADIEKALRALVACRFGQFLEKGSFIGRVFVHESLYDEFNSRLISMIDSEVCLGDGFDPNATYGPLINGDELNMVANLIQDARKKGAIVLRGGVRASSMGPNFYRPTVLSNVDDTMNIVHTENCAPIVPVSKFRSLDETLDYMESAGSDSVCYLYATDIRSILSMTRKLNATTLGINSTAIEEQDLRFPEACYPDFGNYTALKNIVLEP</sequence>
<dbReference type="InterPro" id="IPR050740">
    <property type="entry name" value="Aldehyde_DH_Superfamily"/>
</dbReference>
<dbReference type="GO" id="GO:0009450">
    <property type="term" value="P:gamma-aminobutyric acid catabolic process"/>
    <property type="evidence" value="ECO:0007669"/>
    <property type="project" value="TreeGrafter"/>
</dbReference>
<dbReference type="FunFam" id="3.40.605.10:FF:000063">
    <property type="entry name" value="Succinate-semialdehyde dehydrogenase, mitochondrial"/>
    <property type="match status" value="1"/>
</dbReference>
<keyword evidence="4" id="KW-1185">Reference proteome</keyword>
<organism evidence="3 4">
    <name type="scientific">Lachancea dasiensis</name>
    <dbReference type="NCBI Taxonomy" id="1072105"/>
    <lineage>
        <taxon>Eukaryota</taxon>
        <taxon>Fungi</taxon>
        <taxon>Dikarya</taxon>
        <taxon>Ascomycota</taxon>
        <taxon>Saccharomycotina</taxon>
        <taxon>Saccharomycetes</taxon>
        <taxon>Saccharomycetales</taxon>
        <taxon>Saccharomycetaceae</taxon>
        <taxon>Lachancea</taxon>
    </lineage>
</organism>
<dbReference type="PANTHER" id="PTHR43353">
    <property type="entry name" value="SUCCINATE-SEMIALDEHYDE DEHYDROGENASE, MITOCHONDRIAL"/>
    <property type="match status" value="1"/>
</dbReference>
<dbReference type="OrthoDB" id="310895at2759"/>
<dbReference type="Gene3D" id="3.40.309.10">
    <property type="entry name" value="Aldehyde Dehydrogenase, Chain A, domain 2"/>
    <property type="match status" value="1"/>
</dbReference>
<dbReference type="AlphaFoldDB" id="A0A1G4JLE2"/>
<evidence type="ECO:0000313" key="3">
    <source>
        <dbReference type="EMBL" id="SCU91319.1"/>
    </source>
</evidence>
<dbReference type="GO" id="GO:0004777">
    <property type="term" value="F:succinate-semialdehyde dehydrogenase (NAD+) activity"/>
    <property type="evidence" value="ECO:0007669"/>
    <property type="project" value="TreeGrafter"/>
</dbReference>
<evidence type="ECO:0000259" key="2">
    <source>
        <dbReference type="Pfam" id="PF00171"/>
    </source>
</evidence>
<dbReference type="Gene3D" id="3.40.605.10">
    <property type="entry name" value="Aldehyde Dehydrogenase, Chain A, domain 1"/>
    <property type="match status" value="1"/>
</dbReference>
<dbReference type="Proteomes" id="UP000190274">
    <property type="component" value="Chromosome F"/>
</dbReference>
<dbReference type="Pfam" id="PF00171">
    <property type="entry name" value="Aldedh"/>
    <property type="match status" value="1"/>
</dbReference>
<accession>A0A1G4JLE2</accession>
<dbReference type="EMBL" id="LT598458">
    <property type="protein sequence ID" value="SCU91319.1"/>
    <property type="molecule type" value="Genomic_DNA"/>
</dbReference>
<keyword evidence="1" id="KW-0560">Oxidoreductase</keyword>